<comment type="caution">
    <text evidence="1">The sequence shown here is derived from an EMBL/GenBank/DDBJ whole genome shotgun (WGS) entry which is preliminary data.</text>
</comment>
<evidence type="ECO:0000313" key="2">
    <source>
        <dbReference type="Proteomes" id="UP001148018"/>
    </source>
</evidence>
<organism evidence="1 2">
    <name type="scientific">Muraenolepis orangiensis</name>
    <name type="common">Patagonian moray cod</name>
    <dbReference type="NCBI Taxonomy" id="630683"/>
    <lineage>
        <taxon>Eukaryota</taxon>
        <taxon>Metazoa</taxon>
        <taxon>Chordata</taxon>
        <taxon>Craniata</taxon>
        <taxon>Vertebrata</taxon>
        <taxon>Euteleostomi</taxon>
        <taxon>Actinopterygii</taxon>
        <taxon>Neopterygii</taxon>
        <taxon>Teleostei</taxon>
        <taxon>Neoteleostei</taxon>
        <taxon>Acanthomorphata</taxon>
        <taxon>Zeiogadaria</taxon>
        <taxon>Gadariae</taxon>
        <taxon>Gadiformes</taxon>
        <taxon>Muraenolepidoidei</taxon>
        <taxon>Muraenolepididae</taxon>
        <taxon>Muraenolepis</taxon>
    </lineage>
</organism>
<gene>
    <name evidence="1" type="ORF">NHX12_033999</name>
</gene>
<proteinExistence type="predicted"/>
<reference evidence="1" key="1">
    <citation type="submission" date="2022-07" db="EMBL/GenBank/DDBJ databases">
        <title>Chromosome-level genome of Muraenolepis orangiensis.</title>
        <authorList>
            <person name="Kim J."/>
        </authorList>
    </citation>
    <scope>NUCLEOTIDE SEQUENCE</scope>
    <source>
        <strain evidence="1">KU_S4_2022</strain>
        <tissue evidence="1">Muscle</tissue>
    </source>
</reference>
<dbReference type="AlphaFoldDB" id="A0A9Q0E8T1"/>
<protein>
    <submittedName>
        <fullName evidence="1">Uncharacterized protein</fullName>
    </submittedName>
</protein>
<dbReference type="EMBL" id="JANIIK010000048">
    <property type="protein sequence ID" value="KAJ3600047.1"/>
    <property type="molecule type" value="Genomic_DNA"/>
</dbReference>
<sequence length="130" mass="14729">MSLLVRLRLSARLTARYPGAQGSRGGPFVCTSRRFSLPPPHPLLRATVLARTLLSREKKTPWRGSPSLVLLTHGWRPIHTSGPLRALPALLLWLLWLLLKRLPKILAVIFSRSEPATYYHVWLLDVHTVT</sequence>
<accession>A0A9Q0E8T1</accession>
<keyword evidence="2" id="KW-1185">Reference proteome</keyword>
<name>A0A9Q0E8T1_9TELE</name>
<evidence type="ECO:0000313" key="1">
    <source>
        <dbReference type="EMBL" id="KAJ3600047.1"/>
    </source>
</evidence>
<dbReference type="Proteomes" id="UP001148018">
    <property type="component" value="Unassembled WGS sequence"/>
</dbReference>